<name>A0ABR4G4W1_9EURO</name>
<evidence type="ECO:0000256" key="3">
    <source>
        <dbReference type="ARBA" id="ARBA00023015"/>
    </source>
</evidence>
<evidence type="ECO:0000313" key="8">
    <source>
        <dbReference type="EMBL" id="KAL2793680.1"/>
    </source>
</evidence>
<evidence type="ECO:0000313" key="9">
    <source>
        <dbReference type="Proteomes" id="UP001610563"/>
    </source>
</evidence>
<dbReference type="Gene3D" id="4.10.240.10">
    <property type="entry name" value="Zn(2)-C6 fungal-type DNA-binding domain"/>
    <property type="match status" value="1"/>
</dbReference>
<evidence type="ECO:0000259" key="7">
    <source>
        <dbReference type="PROSITE" id="PS50048"/>
    </source>
</evidence>
<sequence length="614" mass="69127">MQKRSRPRTKPIACRRCHARKVKCSGEVPCEGCQRAGKPGECVYPRKNRVVQVSQEYIENLFAENQRLRGSSQGDNDDSDEIATVEGLVLSETPWFVHTDTTHTPILVAEASDSAFATRFRQVMSTAQHGHLPRVHFPSDEKLLDLSDADCPWPSPARARFLVRSAIKCLGRCYHIIRRSAILVELDCAIQDSSSLGLLAKSRLWAVLAIGEMYATKCAVLGDAFPGIHYFAKAMRVTRVVSERPNLDTVEILLLLSFYSLCLNRRHSAYSLAGSAVRTAVIMGLHLNVPETQLSDPSEREHRNRVWWTAYCFDRMWAAKLGYPAASRDDEIEVDLPSNPICDDSNASDFPDRDYFVARIGLSRLSGRIIHSIYTQRSPQSSLSLRVQEAFRYLRDWLEKLPPSLRIDPKHETELDPRARSLHLLFNQLAILATRPILLHVLRTHLESGPVPSSALSLSDTCIRYARHSCQLLIDSWTNGSFMIFDFFYTQYLFAAATVLGISSMLEGKDQQSDKEQFDVAVYLLSQLRDIGSFAAAEFHSHIEAIEQLMHMRTVDGKSVSDNLPSTAIVDDARDDFITLCDPFLEGLLDQPIPDLEFIDASMFLPDMYLGGDV</sequence>
<keyword evidence="5" id="KW-0804">Transcription</keyword>
<dbReference type="Pfam" id="PF04082">
    <property type="entry name" value="Fungal_trans"/>
    <property type="match status" value="1"/>
</dbReference>
<dbReference type="CDD" id="cd00067">
    <property type="entry name" value="GAL4"/>
    <property type="match status" value="1"/>
</dbReference>
<keyword evidence="4" id="KW-0238">DNA-binding</keyword>
<dbReference type="InterPro" id="IPR051711">
    <property type="entry name" value="Stress_Response_Reg"/>
</dbReference>
<dbReference type="Proteomes" id="UP001610563">
    <property type="component" value="Unassembled WGS sequence"/>
</dbReference>
<dbReference type="CDD" id="cd12148">
    <property type="entry name" value="fungal_TF_MHR"/>
    <property type="match status" value="1"/>
</dbReference>
<keyword evidence="6" id="KW-0539">Nucleus</keyword>
<dbReference type="PROSITE" id="PS00463">
    <property type="entry name" value="ZN2_CY6_FUNGAL_1"/>
    <property type="match status" value="1"/>
</dbReference>
<evidence type="ECO:0000256" key="1">
    <source>
        <dbReference type="ARBA" id="ARBA00004123"/>
    </source>
</evidence>
<comment type="subcellular location">
    <subcellularLocation>
        <location evidence="1">Nucleus</location>
    </subcellularLocation>
</comment>
<keyword evidence="9" id="KW-1185">Reference proteome</keyword>
<gene>
    <name evidence="8" type="ORF">BJX66DRAFT_338574</name>
</gene>
<dbReference type="SMART" id="SM00066">
    <property type="entry name" value="GAL4"/>
    <property type="match status" value="1"/>
</dbReference>
<dbReference type="EMBL" id="JBFTWV010000054">
    <property type="protein sequence ID" value="KAL2793680.1"/>
    <property type="molecule type" value="Genomic_DNA"/>
</dbReference>
<proteinExistence type="predicted"/>
<dbReference type="SUPFAM" id="SSF57701">
    <property type="entry name" value="Zn2/Cys6 DNA-binding domain"/>
    <property type="match status" value="1"/>
</dbReference>
<evidence type="ECO:0000256" key="6">
    <source>
        <dbReference type="ARBA" id="ARBA00023242"/>
    </source>
</evidence>
<dbReference type="SMART" id="SM00906">
    <property type="entry name" value="Fungal_trans"/>
    <property type="match status" value="1"/>
</dbReference>
<evidence type="ECO:0000256" key="2">
    <source>
        <dbReference type="ARBA" id="ARBA00022723"/>
    </source>
</evidence>
<keyword evidence="3" id="KW-0805">Transcription regulation</keyword>
<evidence type="ECO:0000256" key="4">
    <source>
        <dbReference type="ARBA" id="ARBA00023125"/>
    </source>
</evidence>
<dbReference type="InterPro" id="IPR036864">
    <property type="entry name" value="Zn2-C6_fun-type_DNA-bd_sf"/>
</dbReference>
<feature type="domain" description="Zn(2)-C6 fungal-type" evidence="7">
    <location>
        <begin position="13"/>
        <end position="44"/>
    </location>
</feature>
<dbReference type="PANTHER" id="PTHR47540:SF6">
    <property type="entry name" value="ZN(II)2CYS6 TRANSCRIPTION FACTOR (EUROFUNG)"/>
    <property type="match status" value="1"/>
</dbReference>
<accession>A0ABR4G4W1</accession>
<dbReference type="InterPro" id="IPR007219">
    <property type="entry name" value="XnlR_reg_dom"/>
</dbReference>
<dbReference type="PROSITE" id="PS50048">
    <property type="entry name" value="ZN2_CY6_FUNGAL_2"/>
    <property type="match status" value="1"/>
</dbReference>
<protein>
    <submittedName>
        <fullName evidence="8">Fungal-specific transcription factor domain-containing protein</fullName>
    </submittedName>
</protein>
<organism evidence="8 9">
    <name type="scientific">Aspergillus keveii</name>
    <dbReference type="NCBI Taxonomy" id="714993"/>
    <lineage>
        <taxon>Eukaryota</taxon>
        <taxon>Fungi</taxon>
        <taxon>Dikarya</taxon>
        <taxon>Ascomycota</taxon>
        <taxon>Pezizomycotina</taxon>
        <taxon>Eurotiomycetes</taxon>
        <taxon>Eurotiomycetidae</taxon>
        <taxon>Eurotiales</taxon>
        <taxon>Aspergillaceae</taxon>
        <taxon>Aspergillus</taxon>
        <taxon>Aspergillus subgen. Nidulantes</taxon>
    </lineage>
</organism>
<reference evidence="8 9" key="1">
    <citation type="submission" date="2024-07" db="EMBL/GenBank/DDBJ databases">
        <title>Section-level genome sequencing and comparative genomics of Aspergillus sections Usti and Cavernicolus.</title>
        <authorList>
            <consortium name="Lawrence Berkeley National Laboratory"/>
            <person name="Nybo J.L."/>
            <person name="Vesth T.C."/>
            <person name="Theobald S."/>
            <person name="Frisvad J.C."/>
            <person name="Larsen T.O."/>
            <person name="Kjaerboelling I."/>
            <person name="Rothschild-Mancinelli K."/>
            <person name="Lyhne E.K."/>
            <person name="Kogle M.E."/>
            <person name="Barry K."/>
            <person name="Clum A."/>
            <person name="Na H."/>
            <person name="Ledsgaard L."/>
            <person name="Lin J."/>
            <person name="Lipzen A."/>
            <person name="Kuo A."/>
            <person name="Riley R."/>
            <person name="Mondo S."/>
            <person name="Labutti K."/>
            <person name="Haridas S."/>
            <person name="Pangalinan J."/>
            <person name="Salamov A.A."/>
            <person name="Simmons B.A."/>
            <person name="Magnuson J.K."/>
            <person name="Chen J."/>
            <person name="Drula E."/>
            <person name="Henrissat B."/>
            <person name="Wiebenga A."/>
            <person name="Lubbers R.J."/>
            <person name="Gomes A.C."/>
            <person name="Makela M.R."/>
            <person name="Stajich J."/>
            <person name="Grigoriev I.V."/>
            <person name="Mortensen U.H."/>
            <person name="De Vries R.P."/>
            <person name="Baker S.E."/>
            <person name="Andersen M.R."/>
        </authorList>
    </citation>
    <scope>NUCLEOTIDE SEQUENCE [LARGE SCALE GENOMIC DNA]</scope>
    <source>
        <strain evidence="8 9">CBS 209.92</strain>
    </source>
</reference>
<dbReference type="PANTHER" id="PTHR47540">
    <property type="entry name" value="THIAMINE REPRESSIBLE GENES REGULATORY PROTEIN THI5"/>
    <property type="match status" value="1"/>
</dbReference>
<evidence type="ECO:0000256" key="5">
    <source>
        <dbReference type="ARBA" id="ARBA00023163"/>
    </source>
</evidence>
<keyword evidence="2" id="KW-0479">Metal-binding</keyword>
<dbReference type="Pfam" id="PF00172">
    <property type="entry name" value="Zn_clus"/>
    <property type="match status" value="1"/>
</dbReference>
<dbReference type="InterPro" id="IPR001138">
    <property type="entry name" value="Zn2Cys6_DnaBD"/>
</dbReference>
<comment type="caution">
    <text evidence="8">The sequence shown here is derived from an EMBL/GenBank/DDBJ whole genome shotgun (WGS) entry which is preliminary data.</text>
</comment>